<dbReference type="InterPro" id="IPR050508">
    <property type="entry name" value="Methyltransf_Superfamily"/>
</dbReference>
<dbReference type="RefSeq" id="WP_185295025.1">
    <property type="nucleotide sequence ID" value="NZ_AP023287.1"/>
</dbReference>
<dbReference type="InterPro" id="IPR029063">
    <property type="entry name" value="SAM-dependent_MTases_sf"/>
</dbReference>
<gene>
    <name evidence="2" type="ORF">NIIDNTM18_14390</name>
</gene>
<proteinExistence type="predicted"/>
<feature type="domain" description="Methyltransferase" evidence="1">
    <location>
        <begin position="51"/>
        <end position="141"/>
    </location>
</feature>
<dbReference type="InterPro" id="IPR041698">
    <property type="entry name" value="Methyltransf_25"/>
</dbReference>
<dbReference type="Pfam" id="PF13649">
    <property type="entry name" value="Methyltransf_25"/>
    <property type="match status" value="1"/>
</dbReference>
<evidence type="ECO:0000259" key="1">
    <source>
        <dbReference type="Pfam" id="PF13649"/>
    </source>
</evidence>
<dbReference type="EMBL" id="AP023287">
    <property type="protein sequence ID" value="BCI52161.1"/>
    <property type="molecule type" value="Genomic_DNA"/>
</dbReference>
<dbReference type="GO" id="GO:0008168">
    <property type="term" value="F:methyltransferase activity"/>
    <property type="evidence" value="ECO:0007669"/>
    <property type="project" value="UniProtKB-KW"/>
</dbReference>
<reference evidence="2 3" key="1">
    <citation type="submission" date="2020-07" db="EMBL/GenBank/DDBJ databases">
        <title>Complete genome sequence of Mycolicibacterium litorale like strain isolated from cardiac implantable electronic device infection.</title>
        <authorList>
            <person name="Fukano H."/>
            <person name="Miyama H."/>
            <person name="Hoshino Y."/>
        </authorList>
    </citation>
    <scope>NUCLEOTIDE SEQUENCE [LARGE SCALE GENOMIC DNA]</scope>
    <source>
        <strain evidence="2 3">NIIDNTM18</strain>
    </source>
</reference>
<dbReference type="SUPFAM" id="SSF53335">
    <property type="entry name" value="S-adenosyl-L-methionine-dependent methyltransferases"/>
    <property type="match status" value="1"/>
</dbReference>
<evidence type="ECO:0000313" key="2">
    <source>
        <dbReference type="EMBL" id="BCI52161.1"/>
    </source>
</evidence>
<keyword evidence="2" id="KW-0808">Transferase</keyword>
<keyword evidence="2" id="KW-0489">Methyltransferase</keyword>
<dbReference type="PANTHER" id="PTHR42912">
    <property type="entry name" value="METHYLTRANSFERASE"/>
    <property type="match status" value="1"/>
</dbReference>
<protein>
    <submittedName>
        <fullName evidence="2">Methyltransferase</fullName>
    </submittedName>
</protein>
<accession>A0A6S6P3K2</accession>
<dbReference type="GO" id="GO:0032259">
    <property type="term" value="P:methylation"/>
    <property type="evidence" value="ECO:0007669"/>
    <property type="project" value="UniProtKB-KW"/>
</dbReference>
<dbReference type="AlphaFoldDB" id="A0A6S6P3K2"/>
<dbReference type="Proteomes" id="UP000515734">
    <property type="component" value="Chromosome"/>
</dbReference>
<evidence type="ECO:0000313" key="3">
    <source>
        <dbReference type="Proteomes" id="UP000515734"/>
    </source>
</evidence>
<organism evidence="2 3">
    <name type="scientific">Mycolicibacterium litorale</name>
    <dbReference type="NCBI Taxonomy" id="758802"/>
    <lineage>
        <taxon>Bacteria</taxon>
        <taxon>Bacillati</taxon>
        <taxon>Actinomycetota</taxon>
        <taxon>Actinomycetes</taxon>
        <taxon>Mycobacteriales</taxon>
        <taxon>Mycobacteriaceae</taxon>
        <taxon>Mycolicibacterium</taxon>
    </lineage>
</organism>
<name>A0A6S6P3K2_9MYCO</name>
<dbReference type="CDD" id="cd02440">
    <property type="entry name" value="AdoMet_MTases"/>
    <property type="match status" value="1"/>
</dbReference>
<dbReference type="Gene3D" id="3.40.50.150">
    <property type="entry name" value="Vaccinia Virus protein VP39"/>
    <property type="match status" value="1"/>
</dbReference>
<sequence length="216" mass="23517">MTGGYLDDTRAGYDATAAAYADRFHHWLDRKPVELAVLQAFAGLVGAGGHILDVGCGTGATTALFARHGARVTGIDLSPNMIGEARRRNPQLDFRVGAMAHLDVDDGSSDGLCAWYSVIHVPDDDLDAVFAEFHRVLRPGGLLLLAFQVGDRPRILDEAFGTTVSLVFHRRTPEQIVAAARRHGFTPYVDMVREPDDDGLESTPQAFLIVRRSTAF</sequence>